<evidence type="ECO:0000256" key="1">
    <source>
        <dbReference type="ARBA" id="ARBA00022574"/>
    </source>
</evidence>
<dbReference type="OrthoDB" id="9816047at2"/>
<dbReference type="AlphaFoldDB" id="A0A1B4V3A6"/>
<feature type="repeat" description="WD" evidence="7">
    <location>
        <begin position="613"/>
        <end position="644"/>
    </location>
</feature>
<dbReference type="GO" id="GO:0004674">
    <property type="term" value="F:protein serine/threonine kinase activity"/>
    <property type="evidence" value="ECO:0007669"/>
    <property type="project" value="TreeGrafter"/>
</dbReference>
<evidence type="ECO:0000313" key="11">
    <source>
        <dbReference type="Proteomes" id="UP000218899"/>
    </source>
</evidence>
<evidence type="ECO:0000256" key="2">
    <source>
        <dbReference type="ARBA" id="ARBA00022679"/>
    </source>
</evidence>
<gene>
    <name evidence="10" type="ORF">SVA_1260</name>
</gene>
<dbReference type="InterPro" id="IPR015943">
    <property type="entry name" value="WD40/YVTN_repeat-like_dom_sf"/>
</dbReference>
<evidence type="ECO:0000259" key="9">
    <source>
        <dbReference type="PROSITE" id="PS50011"/>
    </source>
</evidence>
<dbReference type="PROSITE" id="PS50011">
    <property type="entry name" value="PROTEIN_KINASE_DOM"/>
    <property type="match status" value="1"/>
</dbReference>
<dbReference type="PROSITE" id="PS00107">
    <property type="entry name" value="PROTEIN_KINASE_ATP"/>
    <property type="match status" value="1"/>
</dbReference>
<dbReference type="SUPFAM" id="SSF56112">
    <property type="entry name" value="Protein kinase-like (PK-like)"/>
    <property type="match status" value="1"/>
</dbReference>
<dbReference type="Proteomes" id="UP000218899">
    <property type="component" value="Chromosome"/>
</dbReference>
<dbReference type="InterPro" id="IPR001680">
    <property type="entry name" value="WD40_rpt"/>
</dbReference>
<keyword evidence="5" id="KW-0418">Kinase</keyword>
<dbReference type="PROSITE" id="PS50294">
    <property type="entry name" value="WD_REPEATS_REGION"/>
    <property type="match status" value="3"/>
</dbReference>
<dbReference type="InterPro" id="IPR011047">
    <property type="entry name" value="Quinoprotein_ADH-like_sf"/>
</dbReference>
<dbReference type="CDD" id="cd14014">
    <property type="entry name" value="STKc_PknB_like"/>
    <property type="match status" value="1"/>
</dbReference>
<reference evidence="10 11" key="1">
    <citation type="submission" date="2015-08" db="EMBL/GenBank/DDBJ databases">
        <title>Complete genome sequence of Sulfurifustis variabilis.</title>
        <authorList>
            <person name="Miura A."/>
            <person name="Kojima H."/>
            <person name="Fukui M."/>
        </authorList>
    </citation>
    <scope>NUCLEOTIDE SEQUENCE [LARGE SCALE GENOMIC DNA]</scope>
    <source>
        <strain evidence="11">skN76</strain>
    </source>
</reference>
<name>A0A1B4V3A6_9GAMM</name>
<evidence type="ECO:0000256" key="7">
    <source>
        <dbReference type="PROSITE-ProRule" id="PRU00221"/>
    </source>
</evidence>
<keyword evidence="6 8" id="KW-0067">ATP-binding</keyword>
<dbReference type="PROSITE" id="PS00678">
    <property type="entry name" value="WD_REPEATS_1"/>
    <property type="match status" value="1"/>
</dbReference>
<keyword evidence="1 7" id="KW-0853">WD repeat</keyword>
<evidence type="ECO:0000313" key="10">
    <source>
        <dbReference type="EMBL" id="BAU47835.1"/>
    </source>
</evidence>
<dbReference type="KEGG" id="sva:SVA_1260"/>
<dbReference type="InterPro" id="IPR008271">
    <property type="entry name" value="Ser/Thr_kinase_AS"/>
</dbReference>
<sequence>MPAPSNKSASAALPVGYRLGEYAIEAVLGQGGFGITYRARDTRLGAQVAIKEYFPQVYAVRTEKSTIVPGPGADLENYRWGLTEFLKEAQALAKFKHPHIVRVLRFLEANGTAYTIMEYEEGQTLSSYLAQHGGVLDEASLLRVFLPVLSGLEAVHEAGLLHLDIKPDNIYLRANEQPMLIDFGSSRQMRGEASQKITLTPGYCALEQYPGHGEVGPWSDVYGIGAALYRCMTGKGPVDALERHHTLARTHADALRPATAFERPFYATHIRQCVDAALKLAAPERPGSAFVLQQGLMGKDMAQVGKRRPDAVFRAGTGYIGAVLSAPVEEKKSRRPSRPLLERLIALTVVAATFAIITPMTLINLGRMTEAELYDWIEQTRIEAVARVRDAGDWIDEKVFGVKPLPKPTTVAAAPRAAPAPAEPVVAPEMLRPPFPLGEPPAIEIAVPGEPLHAIGFLQHGLVLATASDAGLVQLWDVQTGAVRTTLPAVAHGPGALGVFPSSQWLAAADRGSGIAVFDPLGNRDGLLPGEPDDRVAVIAVSAAGRLLAAAEDNGQLAVWELSQRRRLHELASGKSRPRLLAFSPDERLLLAGDDAGGIAAWDVADGVLVSYRRVHEKPVTAMAFTPDGRLLAVGAKDGTVRFWTAQDDAPGRVHIAGSSPVEHLSFSRDGLWLLAASDDGAIHVWNVDTGEPAGDATAGGGLRAFAATADGKLLAAAGDDNIVRIWK</sequence>
<dbReference type="SMART" id="SM00220">
    <property type="entry name" value="S_TKc"/>
    <property type="match status" value="1"/>
</dbReference>
<dbReference type="CDD" id="cd00200">
    <property type="entry name" value="WD40"/>
    <property type="match status" value="1"/>
</dbReference>
<proteinExistence type="predicted"/>
<dbReference type="InterPro" id="IPR019775">
    <property type="entry name" value="WD40_repeat_CS"/>
</dbReference>
<feature type="repeat" description="WD" evidence="7">
    <location>
        <begin position="711"/>
        <end position="728"/>
    </location>
</feature>
<dbReference type="GO" id="GO:0005524">
    <property type="term" value="F:ATP binding"/>
    <property type="evidence" value="ECO:0007669"/>
    <property type="project" value="UniProtKB-UniRule"/>
</dbReference>
<organism evidence="10 11">
    <name type="scientific">Sulfurifustis variabilis</name>
    <dbReference type="NCBI Taxonomy" id="1675686"/>
    <lineage>
        <taxon>Bacteria</taxon>
        <taxon>Pseudomonadati</taxon>
        <taxon>Pseudomonadota</taxon>
        <taxon>Gammaproteobacteria</taxon>
        <taxon>Acidiferrobacterales</taxon>
        <taxon>Acidiferrobacteraceae</taxon>
        <taxon>Sulfurifustis</taxon>
    </lineage>
</organism>
<evidence type="ECO:0000256" key="4">
    <source>
        <dbReference type="ARBA" id="ARBA00022741"/>
    </source>
</evidence>
<dbReference type="Gene3D" id="2.130.10.10">
    <property type="entry name" value="YVTN repeat-like/Quinoprotein amine dehydrogenase"/>
    <property type="match status" value="2"/>
</dbReference>
<keyword evidence="11" id="KW-1185">Reference proteome</keyword>
<dbReference type="Pfam" id="PF00400">
    <property type="entry name" value="WD40"/>
    <property type="match status" value="3"/>
</dbReference>
<dbReference type="InterPro" id="IPR000719">
    <property type="entry name" value="Prot_kinase_dom"/>
</dbReference>
<dbReference type="InterPro" id="IPR017441">
    <property type="entry name" value="Protein_kinase_ATP_BS"/>
</dbReference>
<dbReference type="SUPFAM" id="SSF50998">
    <property type="entry name" value="Quinoprotein alcohol dehydrogenase-like"/>
    <property type="match status" value="1"/>
</dbReference>
<evidence type="ECO:0000256" key="5">
    <source>
        <dbReference type="ARBA" id="ARBA00022777"/>
    </source>
</evidence>
<dbReference type="EMBL" id="AP014936">
    <property type="protein sequence ID" value="BAU47835.1"/>
    <property type="molecule type" value="Genomic_DNA"/>
</dbReference>
<protein>
    <recommendedName>
        <fullName evidence="9">Protein kinase domain-containing protein</fullName>
    </recommendedName>
</protein>
<dbReference type="InterPro" id="IPR011009">
    <property type="entry name" value="Kinase-like_dom_sf"/>
</dbReference>
<dbReference type="Pfam" id="PF00069">
    <property type="entry name" value="Pkinase"/>
    <property type="match status" value="1"/>
</dbReference>
<evidence type="ECO:0000256" key="8">
    <source>
        <dbReference type="PROSITE-ProRule" id="PRU10141"/>
    </source>
</evidence>
<dbReference type="Gene3D" id="1.10.510.10">
    <property type="entry name" value="Transferase(Phosphotransferase) domain 1"/>
    <property type="match status" value="1"/>
</dbReference>
<keyword evidence="3" id="KW-0677">Repeat</keyword>
<dbReference type="PANTHER" id="PTHR43289:SF34">
    <property type="entry name" value="SERINE_THREONINE-PROTEIN KINASE YBDM-RELATED"/>
    <property type="match status" value="1"/>
</dbReference>
<dbReference type="PROSITE" id="PS50082">
    <property type="entry name" value="WD_REPEATS_2"/>
    <property type="match status" value="3"/>
</dbReference>
<feature type="domain" description="Protein kinase" evidence="9">
    <location>
        <begin position="22"/>
        <end position="297"/>
    </location>
</feature>
<dbReference type="RefSeq" id="WP_096460302.1">
    <property type="nucleotide sequence ID" value="NZ_AP014936.1"/>
</dbReference>
<feature type="binding site" evidence="8">
    <location>
        <position position="51"/>
    </location>
    <ligand>
        <name>ATP</name>
        <dbReference type="ChEBI" id="CHEBI:30616"/>
    </ligand>
</feature>
<keyword evidence="4 8" id="KW-0547">Nucleotide-binding</keyword>
<evidence type="ECO:0000256" key="3">
    <source>
        <dbReference type="ARBA" id="ARBA00022737"/>
    </source>
</evidence>
<accession>A0A1B4V3A6</accession>
<dbReference type="PANTHER" id="PTHR43289">
    <property type="entry name" value="MITOGEN-ACTIVATED PROTEIN KINASE KINASE KINASE 20-RELATED"/>
    <property type="match status" value="1"/>
</dbReference>
<evidence type="ECO:0000256" key="6">
    <source>
        <dbReference type="ARBA" id="ARBA00022840"/>
    </source>
</evidence>
<dbReference type="SMART" id="SM00320">
    <property type="entry name" value="WD40"/>
    <property type="match status" value="7"/>
</dbReference>
<feature type="repeat" description="WD" evidence="7">
    <location>
        <begin position="655"/>
        <end position="696"/>
    </location>
</feature>
<keyword evidence="2" id="KW-0808">Transferase</keyword>
<dbReference type="PROSITE" id="PS00108">
    <property type="entry name" value="PROTEIN_KINASE_ST"/>
    <property type="match status" value="1"/>
</dbReference>